<evidence type="ECO:0000313" key="2">
    <source>
        <dbReference type="EMBL" id="CAH2232724.1"/>
    </source>
</evidence>
<evidence type="ECO:0000256" key="1">
    <source>
        <dbReference type="SAM" id="MobiDB-lite"/>
    </source>
</evidence>
<dbReference type="Proteomes" id="UP000838756">
    <property type="component" value="Unassembled WGS sequence"/>
</dbReference>
<evidence type="ECO:0000313" key="3">
    <source>
        <dbReference type="Proteomes" id="UP000838756"/>
    </source>
</evidence>
<dbReference type="AlphaFoldDB" id="A0A8S4RCZ8"/>
<feature type="region of interest" description="Disordered" evidence="1">
    <location>
        <begin position="100"/>
        <end position="120"/>
    </location>
</feature>
<gene>
    <name evidence="2" type="primary">jg5348</name>
    <name evidence="2" type="ORF">PAEG_LOCUS10943</name>
</gene>
<organism evidence="2 3">
    <name type="scientific">Pararge aegeria aegeria</name>
    <dbReference type="NCBI Taxonomy" id="348720"/>
    <lineage>
        <taxon>Eukaryota</taxon>
        <taxon>Metazoa</taxon>
        <taxon>Ecdysozoa</taxon>
        <taxon>Arthropoda</taxon>
        <taxon>Hexapoda</taxon>
        <taxon>Insecta</taxon>
        <taxon>Pterygota</taxon>
        <taxon>Neoptera</taxon>
        <taxon>Endopterygota</taxon>
        <taxon>Lepidoptera</taxon>
        <taxon>Glossata</taxon>
        <taxon>Ditrysia</taxon>
        <taxon>Papilionoidea</taxon>
        <taxon>Nymphalidae</taxon>
        <taxon>Satyrinae</taxon>
        <taxon>Satyrini</taxon>
        <taxon>Parargina</taxon>
        <taxon>Pararge</taxon>
    </lineage>
</organism>
<protein>
    <submittedName>
        <fullName evidence="2">Jg5348 protein</fullName>
    </submittedName>
</protein>
<sequence length="188" mass="21202">MPIHYYVYRDTRTCAYFDLSDDKRDPSGADPKRRCEALRTRPRYIDHVGMQILKVPRGSMVTDEPSSTANHRIQGIKLILGRAMPCTPCTIELELDNRRMQADGPPAADGKVTDEPSSTANHRIQGIKLILGRAMPCTPCTIELELDNRRMQADGPPAADDLITWRYSEHNSLHRSLSDSEPSYEAHI</sequence>
<accession>A0A8S4RCZ8</accession>
<keyword evidence="3" id="KW-1185">Reference proteome</keyword>
<reference evidence="2" key="1">
    <citation type="submission" date="2022-03" db="EMBL/GenBank/DDBJ databases">
        <authorList>
            <person name="Lindestad O."/>
        </authorList>
    </citation>
    <scope>NUCLEOTIDE SEQUENCE</scope>
</reference>
<name>A0A8S4RCZ8_9NEOP</name>
<proteinExistence type="predicted"/>
<comment type="caution">
    <text evidence="2">The sequence shown here is derived from an EMBL/GenBank/DDBJ whole genome shotgun (WGS) entry which is preliminary data.</text>
</comment>
<dbReference type="EMBL" id="CAKXAJ010024914">
    <property type="protein sequence ID" value="CAH2232724.1"/>
    <property type="molecule type" value="Genomic_DNA"/>
</dbReference>